<reference evidence="1" key="1">
    <citation type="submission" date="2020-10" db="EMBL/GenBank/DDBJ databases">
        <authorList>
            <person name="Han B."/>
            <person name="Lu T."/>
            <person name="Zhao Q."/>
            <person name="Huang X."/>
            <person name="Zhao Y."/>
        </authorList>
    </citation>
    <scope>NUCLEOTIDE SEQUENCE</scope>
</reference>
<organism evidence="1 2">
    <name type="scientific">Miscanthus lutarioriparius</name>
    <dbReference type="NCBI Taxonomy" id="422564"/>
    <lineage>
        <taxon>Eukaryota</taxon>
        <taxon>Viridiplantae</taxon>
        <taxon>Streptophyta</taxon>
        <taxon>Embryophyta</taxon>
        <taxon>Tracheophyta</taxon>
        <taxon>Spermatophyta</taxon>
        <taxon>Magnoliopsida</taxon>
        <taxon>Liliopsida</taxon>
        <taxon>Poales</taxon>
        <taxon>Poaceae</taxon>
        <taxon>PACMAD clade</taxon>
        <taxon>Panicoideae</taxon>
        <taxon>Andropogonodae</taxon>
        <taxon>Andropogoneae</taxon>
        <taxon>Saccharinae</taxon>
        <taxon>Miscanthus</taxon>
    </lineage>
</organism>
<evidence type="ECO:0008006" key="3">
    <source>
        <dbReference type="Google" id="ProtNLM"/>
    </source>
</evidence>
<proteinExistence type="predicted"/>
<protein>
    <recommendedName>
        <fullName evidence="3">SHSP domain-containing protein</fullName>
    </recommendedName>
</protein>
<name>A0A811SIN8_9POAL</name>
<comment type="caution">
    <text evidence="1">The sequence shown here is derived from an EMBL/GenBank/DDBJ whole genome shotgun (WGS) entry which is preliminary data.</text>
</comment>
<dbReference type="Gene3D" id="2.60.40.790">
    <property type="match status" value="1"/>
</dbReference>
<sequence length="73" mass="7904">MDVKELPSGPIVLAVDIPGVSLSDVEVQVEEGNVLAISGKRKCPSKDGGPIGQQIADRRIGPIWRHRHKLLLN</sequence>
<keyword evidence="2" id="KW-1185">Reference proteome</keyword>
<dbReference type="Proteomes" id="UP000604825">
    <property type="component" value="Unassembled WGS sequence"/>
</dbReference>
<accession>A0A811SIN8</accession>
<evidence type="ECO:0000313" key="2">
    <source>
        <dbReference type="Proteomes" id="UP000604825"/>
    </source>
</evidence>
<gene>
    <name evidence="1" type="ORF">NCGR_LOCUS64619</name>
</gene>
<dbReference type="InterPro" id="IPR008978">
    <property type="entry name" value="HSP20-like_chaperone"/>
</dbReference>
<dbReference type="AlphaFoldDB" id="A0A811SIN8"/>
<dbReference type="OrthoDB" id="1431247at2759"/>
<dbReference type="EMBL" id="CAJGYO010000019">
    <property type="protein sequence ID" value="CAD6340521.1"/>
    <property type="molecule type" value="Genomic_DNA"/>
</dbReference>
<evidence type="ECO:0000313" key="1">
    <source>
        <dbReference type="EMBL" id="CAD6340521.1"/>
    </source>
</evidence>
<dbReference type="SUPFAM" id="SSF49764">
    <property type="entry name" value="HSP20-like chaperones"/>
    <property type="match status" value="1"/>
</dbReference>